<dbReference type="Gene3D" id="3.30.70.1820">
    <property type="entry name" value="L1 transposable element, RRM domain"/>
    <property type="match status" value="1"/>
</dbReference>
<organism evidence="2 3">
    <name type="scientific">Spodoptera litura</name>
    <name type="common">Asian cotton leafworm</name>
    <dbReference type="NCBI Taxonomy" id="69820"/>
    <lineage>
        <taxon>Eukaryota</taxon>
        <taxon>Metazoa</taxon>
        <taxon>Ecdysozoa</taxon>
        <taxon>Arthropoda</taxon>
        <taxon>Hexapoda</taxon>
        <taxon>Insecta</taxon>
        <taxon>Pterygota</taxon>
        <taxon>Neoptera</taxon>
        <taxon>Endopterygota</taxon>
        <taxon>Lepidoptera</taxon>
        <taxon>Glossata</taxon>
        <taxon>Ditrysia</taxon>
        <taxon>Noctuoidea</taxon>
        <taxon>Noctuidae</taxon>
        <taxon>Amphipyrinae</taxon>
        <taxon>Spodoptera</taxon>
    </lineage>
</organism>
<protein>
    <submittedName>
        <fullName evidence="3">Uncharacterized protein LOC111357627</fullName>
    </submittedName>
</protein>
<proteinExistence type="predicted"/>
<feature type="compositionally biased region" description="Gly residues" evidence="1">
    <location>
        <begin position="238"/>
        <end position="248"/>
    </location>
</feature>
<dbReference type="Proteomes" id="UP000301870">
    <property type="component" value="Chromosome 25"/>
</dbReference>
<dbReference type="OrthoDB" id="7481777at2759"/>
<dbReference type="GeneID" id="111357627"/>
<reference evidence="3" key="1">
    <citation type="submission" date="2025-08" db="UniProtKB">
        <authorList>
            <consortium name="RefSeq"/>
        </authorList>
    </citation>
    <scope>IDENTIFICATION</scope>
    <source>
        <strain evidence="3">Ishihara</strain>
        <tissue evidence="3">Whole body</tissue>
    </source>
</reference>
<feature type="region of interest" description="Disordered" evidence="1">
    <location>
        <begin position="226"/>
        <end position="248"/>
    </location>
</feature>
<dbReference type="AlphaFoldDB" id="A0A9J7EGR3"/>
<dbReference type="RefSeq" id="XP_022828172.1">
    <property type="nucleotide sequence ID" value="XM_022972404.1"/>
</dbReference>
<evidence type="ECO:0000313" key="2">
    <source>
        <dbReference type="Proteomes" id="UP000301870"/>
    </source>
</evidence>
<evidence type="ECO:0000313" key="3">
    <source>
        <dbReference type="RefSeq" id="XP_022828172.1"/>
    </source>
</evidence>
<name>A0A9J7EGR3_SPOLT</name>
<evidence type="ECO:0000256" key="1">
    <source>
        <dbReference type="SAM" id="MobiDB-lite"/>
    </source>
</evidence>
<keyword evidence="2" id="KW-1185">Reference proteome</keyword>
<gene>
    <name evidence="3" type="primary">LOC111357627</name>
</gene>
<sequence>MSQIDEVLSTQKSLERRFSPLEEMFAEGMEAVQAQIDAAGPGKDTIATVAEEFRTFRVIMYKLLGLLRRDITECSWQIDEIRTRSRRKALIFQGIPEKEGENCKSIAIDVTNTKMGLNLTTSSIKVCHRLGQSNTDHHRPLLVRFASVKSSVWRAKTRLRGTEIAIKEFLTKERQAVFVKARQHFGMRSCWTQDGVIYIKVSDGSKCRVTSMGELKPLLTKYPRLHSKSSTGAKQDADGGGNLKGARR</sequence>
<accession>A0A9J7EGR3</accession>
<dbReference type="KEGG" id="sliu:111357627"/>